<proteinExistence type="predicted"/>
<evidence type="ECO:0000313" key="3">
    <source>
        <dbReference type="Proteomes" id="UP001139028"/>
    </source>
</evidence>
<accession>A0A9X2EP67</accession>
<comment type="caution">
    <text evidence="2">The sequence shown here is derived from an EMBL/GenBank/DDBJ whole genome shotgun (WGS) entry which is preliminary data.</text>
</comment>
<dbReference type="InterPro" id="IPR018756">
    <property type="entry name" value="DUF2314"/>
</dbReference>
<dbReference type="EMBL" id="JALBWM010000087">
    <property type="protein sequence ID" value="MCO1335869.1"/>
    <property type="molecule type" value="Genomic_DNA"/>
</dbReference>
<organism evidence="2 3">
    <name type="scientific">Microbulbifer okhotskensis</name>
    <dbReference type="NCBI Taxonomy" id="2926617"/>
    <lineage>
        <taxon>Bacteria</taxon>
        <taxon>Pseudomonadati</taxon>
        <taxon>Pseudomonadota</taxon>
        <taxon>Gammaproteobacteria</taxon>
        <taxon>Cellvibrionales</taxon>
        <taxon>Microbulbiferaceae</taxon>
        <taxon>Microbulbifer</taxon>
    </lineage>
</organism>
<gene>
    <name evidence="2" type="ORF">MO867_16155</name>
</gene>
<feature type="domain" description="DUF2314" evidence="1">
    <location>
        <begin position="21"/>
        <end position="154"/>
    </location>
</feature>
<dbReference type="Proteomes" id="UP001139028">
    <property type="component" value="Unassembled WGS sequence"/>
</dbReference>
<name>A0A9X2EP67_9GAMM</name>
<reference evidence="2" key="1">
    <citation type="journal article" date="2022" name="Arch. Microbiol.">
        <title>Microbulbifer okhotskensis sp. nov., isolated from a deep bottom sediment of the Okhotsk Sea.</title>
        <authorList>
            <person name="Romanenko L."/>
            <person name="Kurilenko V."/>
            <person name="Otstavnykh N."/>
            <person name="Velansky P."/>
            <person name="Isaeva M."/>
            <person name="Mikhailov V."/>
        </authorList>
    </citation>
    <scope>NUCLEOTIDE SEQUENCE</scope>
    <source>
        <strain evidence="2">OS29</strain>
    </source>
</reference>
<sequence length="162" mass="18535">MNSAHPETSEEPVFIAHNSNDPAIRAAHSMAANSITNFIELVKSRDESDFLAKLRFHDPNLSEDSGEDQFLYLWLMDVYYHTEEKILSGVFFEVPESLKEWHKVGDRLGFEADDVFDWMVNTHGHVQGAYTIRATREKLSTNKEKSDYDSYIGVSSYAPIVK</sequence>
<keyword evidence="3" id="KW-1185">Reference proteome</keyword>
<dbReference type="AlphaFoldDB" id="A0A9X2EP67"/>
<dbReference type="Pfam" id="PF10077">
    <property type="entry name" value="DUF2314"/>
    <property type="match status" value="1"/>
</dbReference>
<dbReference type="RefSeq" id="WP_252470985.1">
    <property type="nucleotide sequence ID" value="NZ_JALBWM010000087.1"/>
</dbReference>
<protein>
    <submittedName>
        <fullName evidence="2">DUF2314 domain-containing protein</fullName>
    </submittedName>
</protein>
<evidence type="ECO:0000313" key="2">
    <source>
        <dbReference type="EMBL" id="MCO1335869.1"/>
    </source>
</evidence>
<evidence type="ECO:0000259" key="1">
    <source>
        <dbReference type="Pfam" id="PF10077"/>
    </source>
</evidence>